<dbReference type="RefSeq" id="WP_184950718.1">
    <property type="nucleotide sequence ID" value="NZ_BOMC01000004.1"/>
</dbReference>
<evidence type="ECO:0000313" key="3">
    <source>
        <dbReference type="Proteomes" id="UP000542742"/>
    </source>
</evidence>
<dbReference type="Pfam" id="PF01909">
    <property type="entry name" value="NTP_transf_2"/>
    <property type="match status" value="1"/>
</dbReference>
<protein>
    <submittedName>
        <fullName evidence="2">Putative nucleotidyltransferase</fullName>
    </submittedName>
</protein>
<dbReference type="InterPro" id="IPR043519">
    <property type="entry name" value="NT_sf"/>
</dbReference>
<name>A0A7W7CNR2_9ACTN</name>
<evidence type="ECO:0000259" key="1">
    <source>
        <dbReference type="Pfam" id="PF01909"/>
    </source>
</evidence>
<gene>
    <name evidence="2" type="ORF">BKA14_002096</name>
</gene>
<keyword evidence="2" id="KW-0808">Transferase</keyword>
<dbReference type="Proteomes" id="UP000542742">
    <property type="component" value="Unassembled WGS sequence"/>
</dbReference>
<reference evidence="2 3" key="1">
    <citation type="submission" date="2020-08" db="EMBL/GenBank/DDBJ databases">
        <title>Sequencing the genomes of 1000 actinobacteria strains.</title>
        <authorList>
            <person name="Klenk H.-P."/>
        </authorList>
    </citation>
    <scope>NUCLEOTIDE SEQUENCE [LARGE SCALE GENOMIC DNA]</scope>
    <source>
        <strain evidence="2 3">DSM 45518</strain>
    </source>
</reference>
<dbReference type="CDD" id="cd05403">
    <property type="entry name" value="NT_KNTase_like"/>
    <property type="match status" value="1"/>
</dbReference>
<dbReference type="GO" id="GO:0016779">
    <property type="term" value="F:nucleotidyltransferase activity"/>
    <property type="evidence" value="ECO:0007669"/>
    <property type="project" value="InterPro"/>
</dbReference>
<dbReference type="InterPro" id="IPR002934">
    <property type="entry name" value="Polymerase_NTP_transf_dom"/>
</dbReference>
<dbReference type="EMBL" id="JACHMF010000001">
    <property type="protein sequence ID" value="MBB4691948.1"/>
    <property type="molecule type" value="Genomic_DNA"/>
</dbReference>
<comment type="caution">
    <text evidence="2">The sequence shown here is derived from an EMBL/GenBank/DDBJ whole genome shotgun (WGS) entry which is preliminary data.</text>
</comment>
<organism evidence="2 3">
    <name type="scientific">Paractinoplanes abujensis</name>
    <dbReference type="NCBI Taxonomy" id="882441"/>
    <lineage>
        <taxon>Bacteria</taxon>
        <taxon>Bacillati</taxon>
        <taxon>Actinomycetota</taxon>
        <taxon>Actinomycetes</taxon>
        <taxon>Micromonosporales</taxon>
        <taxon>Micromonosporaceae</taxon>
        <taxon>Paractinoplanes</taxon>
    </lineage>
</organism>
<dbReference type="Gene3D" id="3.30.460.10">
    <property type="entry name" value="Beta Polymerase, domain 2"/>
    <property type="match status" value="1"/>
</dbReference>
<keyword evidence="3" id="KW-1185">Reference proteome</keyword>
<proteinExistence type="predicted"/>
<dbReference type="SUPFAM" id="SSF81301">
    <property type="entry name" value="Nucleotidyltransferase"/>
    <property type="match status" value="1"/>
</dbReference>
<sequence length="226" mass="24407">MIDIAPIAGLTHPRAVILHGSLAAGGFRPGHSDIDLLVVTDDPLTDKQITALESYARTADLGDAAGLDLHVVTTAVARNPTPAPPLDLFIGRQATIEIETRVPEAPDLPAELSMARAQGRSLLGPTPPEVLSPIPGTWIVTRGRHWLRTWLTRTDDAAHAGFMRQTACRIWHFAATGRYCSKQEALTWAHTQDPTLAGADLTRLLTTVLEKTSPGPVRQEDPHPLP</sequence>
<dbReference type="AlphaFoldDB" id="A0A7W7CNR2"/>
<accession>A0A7W7CNR2</accession>
<feature type="domain" description="Polymerase nucleotidyl transferase" evidence="1">
    <location>
        <begin position="15"/>
        <end position="71"/>
    </location>
</feature>
<evidence type="ECO:0000313" key="2">
    <source>
        <dbReference type="EMBL" id="MBB4691948.1"/>
    </source>
</evidence>